<proteinExistence type="predicted"/>
<dbReference type="EMBL" id="EU849616">
    <property type="protein sequence ID" value="ACJ24787.1"/>
    <property type="molecule type" value="Genomic_RNA"/>
</dbReference>
<keyword evidence="1" id="KW-0472">Membrane</keyword>
<keyword evidence="1" id="KW-0812">Transmembrane</keyword>
<gene>
    <name evidence="2" type="primary">p9.7</name>
</gene>
<organism evidence="2">
    <name type="scientific">Pelargonium line pattern virus</name>
    <dbReference type="NCBI Taxonomy" id="167019"/>
    <lineage>
        <taxon>Viruses</taxon>
        <taxon>Riboviria</taxon>
        <taxon>Orthornavirae</taxon>
        <taxon>Kitrinoviricota</taxon>
        <taxon>Tolucaviricetes</taxon>
        <taxon>Tolivirales</taxon>
        <taxon>Tombusviridae</taxon>
        <taxon>Procedovirinae</taxon>
        <taxon>Pelarspovirus</taxon>
        <taxon>Pelarspovirus lineapelargonii</taxon>
    </lineage>
</organism>
<name>C6F3A0_9TOMB</name>
<keyword evidence="1" id="KW-1133">Transmembrane helix</keyword>
<dbReference type="PROSITE" id="PS51257">
    <property type="entry name" value="PROKAR_LIPOPROTEIN"/>
    <property type="match status" value="1"/>
</dbReference>
<accession>C6F3A0</accession>
<feature type="transmembrane region" description="Helical" evidence="1">
    <location>
        <begin position="38"/>
        <end position="59"/>
    </location>
</feature>
<feature type="transmembrane region" description="Helical" evidence="1">
    <location>
        <begin position="6"/>
        <end position="26"/>
    </location>
</feature>
<protein>
    <submittedName>
        <fullName evidence="2">p9.7</fullName>
    </submittedName>
</protein>
<evidence type="ECO:0000313" key="2">
    <source>
        <dbReference type="EMBL" id="ACJ24787.1"/>
    </source>
</evidence>
<sequence length="88" mass="9734">MEYPRVHLAILSVLILSQLLIKWNLWSISISSCLPQPHLLHPNLLVCIVLCIFFCSVLSQGQSYSYSYFSTSTSDKFISVAVGNGGQG</sequence>
<reference evidence="2" key="1">
    <citation type="journal article" date="2011" name="Virus Res.">
        <title>Population differentiation and selective constraints in Pelargonium line pattern virus.</title>
        <authorList>
            <person name="Castano A."/>
            <person name="Ruiz L."/>
            <person name="Elena S.F."/>
            <person name="Hernandez C."/>
        </authorList>
    </citation>
    <scope>NUCLEOTIDE SEQUENCE</scope>
    <source>
        <strain evidence="2">SPA4</strain>
    </source>
</reference>
<evidence type="ECO:0000256" key="1">
    <source>
        <dbReference type="SAM" id="Phobius"/>
    </source>
</evidence>